<keyword evidence="2" id="KW-1185">Reference proteome</keyword>
<feature type="non-terminal residue" evidence="1">
    <location>
        <position position="74"/>
    </location>
</feature>
<organism evidence="1 2">
    <name type="scientific">Araneus ventricosus</name>
    <name type="common">Orbweaver spider</name>
    <name type="synonym">Epeira ventricosa</name>
    <dbReference type="NCBI Taxonomy" id="182803"/>
    <lineage>
        <taxon>Eukaryota</taxon>
        <taxon>Metazoa</taxon>
        <taxon>Ecdysozoa</taxon>
        <taxon>Arthropoda</taxon>
        <taxon>Chelicerata</taxon>
        <taxon>Arachnida</taxon>
        <taxon>Araneae</taxon>
        <taxon>Araneomorphae</taxon>
        <taxon>Entelegynae</taxon>
        <taxon>Araneoidea</taxon>
        <taxon>Araneidae</taxon>
        <taxon>Araneus</taxon>
    </lineage>
</organism>
<dbReference type="Proteomes" id="UP000499080">
    <property type="component" value="Unassembled WGS sequence"/>
</dbReference>
<dbReference type="EMBL" id="BGPR01000514">
    <property type="protein sequence ID" value="GBM24238.1"/>
    <property type="molecule type" value="Genomic_DNA"/>
</dbReference>
<accession>A0A4Y2E881</accession>
<reference evidence="1 2" key="1">
    <citation type="journal article" date="2019" name="Sci. Rep.">
        <title>Orb-weaving spider Araneus ventricosus genome elucidates the spidroin gene catalogue.</title>
        <authorList>
            <person name="Kono N."/>
            <person name="Nakamura H."/>
            <person name="Ohtoshi R."/>
            <person name="Moran D.A.P."/>
            <person name="Shinohara A."/>
            <person name="Yoshida Y."/>
            <person name="Fujiwara M."/>
            <person name="Mori M."/>
            <person name="Tomita M."/>
            <person name="Arakawa K."/>
        </authorList>
    </citation>
    <scope>NUCLEOTIDE SEQUENCE [LARGE SCALE GENOMIC DNA]</scope>
</reference>
<evidence type="ECO:0000313" key="2">
    <source>
        <dbReference type="Proteomes" id="UP000499080"/>
    </source>
</evidence>
<dbReference type="AlphaFoldDB" id="A0A4Y2E881"/>
<evidence type="ECO:0000313" key="1">
    <source>
        <dbReference type="EMBL" id="GBM24238.1"/>
    </source>
</evidence>
<name>A0A4Y2E881_ARAVE</name>
<proteinExistence type="predicted"/>
<protein>
    <submittedName>
        <fullName evidence="1">Uncharacterized protein</fullName>
    </submittedName>
</protein>
<gene>
    <name evidence="1" type="ORF">AVEN_22571_1</name>
</gene>
<comment type="caution">
    <text evidence="1">The sequence shown here is derived from an EMBL/GenBank/DDBJ whole genome shotgun (WGS) entry which is preliminary data.</text>
</comment>
<sequence length="74" mass="7840">MAGGTGDRITDSPKETGKIVNTPVLNEELSGNVIANILEIVDKTDSLNGNQKKNVRNELNNLLGISTSQAMSIS</sequence>